<name>A0A5J5F3Q7_9PEZI</name>
<organism evidence="2 3">
    <name type="scientific">Sphaerosporella brunnea</name>
    <dbReference type="NCBI Taxonomy" id="1250544"/>
    <lineage>
        <taxon>Eukaryota</taxon>
        <taxon>Fungi</taxon>
        <taxon>Dikarya</taxon>
        <taxon>Ascomycota</taxon>
        <taxon>Pezizomycotina</taxon>
        <taxon>Pezizomycetes</taxon>
        <taxon>Pezizales</taxon>
        <taxon>Pyronemataceae</taxon>
        <taxon>Sphaerosporella</taxon>
    </lineage>
</organism>
<keyword evidence="3" id="KW-1185">Reference proteome</keyword>
<dbReference type="AlphaFoldDB" id="A0A5J5F3Q7"/>
<dbReference type="Proteomes" id="UP000326924">
    <property type="component" value="Unassembled WGS sequence"/>
</dbReference>
<dbReference type="InParanoid" id="A0A5J5F3Q7"/>
<evidence type="ECO:0000313" key="2">
    <source>
        <dbReference type="EMBL" id="KAA8910595.1"/>
    </source>
</evidence>
<comment type="caution">
    <text evidence="2">The sequence shown here is derived from an EMBL/GenBank/DDBJ whole genome shotgun (WGS) entry which is preliminary data.</text>
</comment>
<sequence>MPPQRMKPTKQECLQCRQNPLRRPSPVRTSAPPVEGDGTDDTMNINGDDAHHVENAMLRAELANVRDQLADVRQLAKAKNPLRRPSPVRTSAPPVEGDGTDDTMNADNDDALHVENAMLRAELANVPCFTNHRGARSYHRRAKNPLRRPSPVRTSAPPVEGDGTDDTMNADNDDALHVENAMLRAELANVRARLDDVCDQHAKLASRIIAEQDRTIAERDRTVAELKAALEDEKTRQLDGNDLTAVGWGNFGVLTSADADLEPTYLPSEMTVFWFKHSSSPWSSRLTRHGSPVSGVPAFRGGRRHASGGCRILSFNGVFLPCTVRSIDSFLALYG</sequence>
<feature type="region of interest" description="Disordered" evidence="1">
    <location>
        <begin position="136"/>
        <end position="166"/>
    </location>
</feature>
<reference evidence="2 3" key="1">
    <citation type="submission" date="2019-09" db="EMBL/GenBank/DDBJ databases">
        <title>Draft genome of the ectomycorrhizal ascomycete Sphaerosporella brunnea.</title>
        <authorList>
            <consortium name="DOE Joint Genome Institute"/>
            <person name="Benucci G.M."/>
            <person name="Marozzi G."/>
            <person name="Antonielli L."/>
            <person name="Sanchez S."/>
            <person name="Marco P."/>
            <person name="Wang X."/>
            <person name="Falini L.B."/>
            <person name="Barry K."/>
            <person name="Haridas S."/>
            <person name="Lipzen A."/>
            <person name="Labutti K."/>
            <person name="Grigoriev I.V."/>
            <person name="Murat C."/>
            <person name="Martin F."/>
            <person name="Albertini E."/>
            <person name="Donnini D."/>
            <person name="Bonito G."/>
        </authorList>
    </citation>
    <scope>NUCLEOTIDE SEQUENCE [LARGE SCALE GENOMIC DNA]</scope>
    <source>
        <strain evidence="2 3">Sb_GMNB300</strain>
    </source>
</reference>
<proteinExistence type="predicted"/>
<evidence type="ECO:0000256" key="1">
    <source>
        <dbReference type="SAM" id="MobiDB-lite"/>
    </source>
</evidence>
<gene>
    <name evidence="2" type="ORF">FN846DRAFT_1020030</name>
</gene>
<dbReference type="EMBL" id="VXIS01000044">
    <property type="protein sequence ID" value="KAA8910595.1"/>
    <property type="molecule type" value="Genomic_DNA"/>
</dbReference>
<feature type="compositionally biased region" description="Basic residues" evidence="1">
    <location>
        <begin position="136"/>
        <end position="146"/>
    </location>
</feature>
<evidence type="ECO:0000313" key="3">
    <source>
        <dbReference type="Proteomes" id="UP000326924"/>
    </source>
</evidence>
<feature type="region of interest" description="Disordered" evidence="1">
    <location>
        <begin position="78"/>
        <end position="102"/>
    </location>
</feature>
<protein>
    <submittedName>
        <fullName evidence="2">Uncharacterized protein</fullName>
    </submittedName>
</protein>
<accession>A0A5J5F3Q7</accession>
<feature type="region of interest" description="Disordered" evidence="1">
    <location>
        <begin position="1"/>
        <end position="47"/>
    </location>
</feature>